<name>A0A1A9LI51_9FLAO</name>
<comment type="caution">
    <text evidence="1">The sequence shown here is derived from an EMBL/GenBank/DDBJ whole genome shotgun (WGS) entry which is preliminary data.</text>
</comment>
<organism evidence="1 2">
    <name type="scientific">Aequorivita soesokkakensis</name>
    <dbReference type="NCBI Taxonomy" id="1385699"/>
    <lineage>
        <taxon>Bacteria</taxon>
        <taxon>Pseudomonadati</taxon>
        <taxon>Bacteroidota</taxon>
        <taxon>Flavobacteriia</taxon>
        <taxon>Flavobacteriales</taxon>
        <taxon>Flavobacteriaceae</taxon>
        <taxon>Aequorivita</taxon>
    </lineage>
</organism>
<gene>
    <name evidence="1" type="ORF">A7A78_01365</name>
</gene>
<dbReference type="InterPro" id="IPR025345">
    <property type="entry name" value="DUF4249"/>
</dbReference>
<evidence type="ECO:0000313" key="1">
    <source>
        <dbReference type="EMBL" id="OAD92584.1"/>
    </source>
</evidence>
<dbReference type="Pfam" id="PF14054">
    <property type="entry name" value="DUF4249"/>
    <property type="match status" value="1"/>
</dbReference>
<dbReference type="EMBL" id="LXIE01000001">
    <property type="protein sequence ID" value="OAD92584.1"/>
    <property type="molecule type" value="Genomic_DNA"/>
</dbReference>
<proteinExistence type="predicted"/>
<accession>A0A1A9LI51</accession>
<evidence type="ECO:0000313" key="2">
    <source>
        <dbReference type="Proteomes" id="UP000077552"/>
    </source>
</evidence>
<protein>
    <recommendedName>
        <fullName evidence="3">DUF4249 domain-containing protein</fullName>
    </recommendedName>
</protein>
<dbReference type="OrthoDB" id="1062680at2"/>
<dbReference type="AlphaFoldDB" id="A0A1A9LI51"/>
<evidence type="ECO:0008006" key="3">
    <source>
        <dbReference type="Google" id="ProtNLM"/>
    </source>
</evidence>
<dbReference type="RefSeq" id="WP_068760486.1">
    <property type="nucleotide sequence ID" value="NZ_LXIE01000001.1"/>
</dbReference>
<dbReference type="STRING" id="1385699.A7A78_01365"/>
<reference evidence="1 2" key="1">
    <citation type="submission" date="2016-05" db="EMBL/GenBank/DDBJ databases">
        <title>Genome sequencing of Vitellibacter soesokkakensis RSSK-12.</title>
        <authorList>
            <person name="Thevarajoo S."/>
            <person name="Selvaratnam C."/>
            <person name="Goh K.M."/>
            <person name="Chan K.-G."/>
            <person name="Chong C.S."/>
        </authorList>
    </citation>
    <scope>NUCLEOTIDE SEQUENCE [LARGE SCALE GENOMIC DNA]</scope>
    <source>
        <strain evidence="1 2">RSSK-12</strain>
    </source>
</reference>
<keyword evidence="2" id="KW-1185">Reference proteome</keyword>
<dbReference type="Proteomes" id="UP000077552">
    <property type="component" value="Unassembled WGS sequence"/>
</dbReference>
<sequence>MQRKIKQILALFLVIVFQYSCTESYEIETVDYESVLVVESTITNELKPQLVKLSRTSTLENPGILLENNATVTVSDSNGEIYNFSQNNETGFYNSNQPFSAQPNVSYTLNIETQDGKSYSSAAVTLPPTVEMDEVYAERIDDLSANKDGVQVLVNTEDPTGNAKYFRYEYEETYKVVAPFPSPYIAEIINFNPDNYTYDVVLTPREPEEICYSTENSTGINQTSTTEFNENRVFRFPVKYLSKLDAKMQTRYSILVKQYVQSIEAYTFYKIVKELGSVESLLSQGQPGYVAGNMVSVANPDEKVLGFFEASSMTSKRIYFNYEDFGLEKPPYFVECEVLVLDYLDNTTFDNDPNERENIFTYLSYFDYQVLSLAQNTIYRIVQAECSVCTSFSSNIRPDFWED</sequence>